<dbReference type="GO" id="GO:0085020">
    <property type="term" value="P:protein K6-linked ubiquitination"/>
    <property type="evidence" value="ECO:0007669"/>
    <property type="project" value="TreeGrafter"/>
</dbReference>
<keyword evidence="2 3" id="KW-0040">ANK repeat</keyword>
<dbReference type="EMBL" id="BT122466">
    <property type="protein sequence ID" value="ADE75841.1"/>
    <property type="molecule type" value="mRNA"/>
</dbReference>
<dbReference type="InterPro" id="IPR036770">
    <property type="entry name" value="Ankyrin_rpt-contain_sf"/>
</dbReference>
<protein>
    <submittedName>
        <fullName evidence="4">Uncharacterized protein</fullName>
    </submittedName>
</protein>
<dbReference type="GO" id="GO:0004842">
    <property type="term" value="F:ubiquitin-protein transferase activity"/>
    <property type="evidence" value="ECO:0007669"/>
    <property type="project" value="TreeGrafter"/>
</dbReference>
<keyword evidence="1" id="KW-0677">Repeat</keyword>
<feature type="repeat" description="ANK" evidence="3">
    <location>
        <begin position="132"/>
        <end position="164"/>
    </location>
</feature>
<evidence type="ECO:0000256" key="2">
    <source>
        <dbReference type="ARBA" id="ARBA00023043"/>
    </source>
</evidence>
<dbReference type="AlphaFoldDB" id="D5A8H2"/>
<evidence type="ECO:0000256" key="3">
    <source>
        <dbReference type="PROSITE-ProRule" id="PRU00023"/>
    </source>
</evidence>
<evidence type="ECO:0000256" key="1">
    <source>
        <dbReference type="ARBA" id="ARBA00022737"/>
    </source>
</evidence>
<feature type="repeat" description="ANK" evidence="3">
    <location>
        <begin position="99"/>
        <end position="131"/>
    </location>
</feature>
<sequence length="173" mass="18816">MADGGRNNFHGQECNCCRRNAYGVEQSLEEMDFHRSLGSASMTGDLERMERLISKGVDVNAEDASGYAPLRYASRNGHVRACSLLLKNGALVNKKTRGGQATSLHRAAYAGHEKVVKILIDTGADPCAQDSDGCTALHKAVFQGHHGIVNLLMNTSTKISEIRDNKGLLPRDY</sequence>
<dbReference type="SUPFAM" id="SSF48403">
    <property type="entry name" value="Ankyrin repeat"/>
    <property type="match status" value="1"/>
</dbReference>
<proteinExistence type="evidence at transcript level"/>
<reference evidence="4" key="1">
    <citation type="submission" date="2010-04" db="EMBL/GenBank/DDBJ databases">
        <authorList>
            <person name="Reid K.E."/>
            <person name="Liao N."/>
            <person name="Chan S."/>
            <person name="Docking R."/>
            <person name="Taylor G."/>
            <person name="Moore R."/>
            <person name="Mayo M."/>
            <person name="Munro S."/>
            <person name="King J."/>
            <person name="Yanchuk A."/>
            <person name="Holt R."/>
            <person name="Jones S."/>
            <person name="Marra M."/>
            <person name="Ritland C.E."/>
            <person name="Ritland K."/>
            <person name="Bohlmann J."/>
        </authorList>
    </citation>
    <scope>NUCLEOTIDE SEQUENCE</scope>
    <source>
        <tissue evidence="4">Buds collected with no treatment. Collection October 2007</tissue>
    </source>
</reference>
<dbReference type="PROSITE" id="PS50297">
    <property type="entry name" value="ANK_REP_REGION"/>
    <property type="match status" value="3"/>
</dbReference>
<dbReference type="Pfam" id="PF00023">
    <property type="entry name" value="Ank"/>
    <property type="match status" value="1"/>
</dbReference>
<dbReference type="PROSITE" id="PS50088">
    <property type="entry name" value="ANK_REPEAT"/>
    <property type="match status" value="3"/>
</dbReference>
<feature type="repeat" description="ANK" evidence="3">
    <location>
        <begin position="65"/>
        <end position="97"/>
    </location>
</feature>
<dbReference type="InterPro" id="IPR002110">
    <property type="entry name" value="Ankyrin_rpt"/>
</dbReference>
<name>D5A8H2_PICSI</name>
<dbReference type="PANTHER" id="PTHR24171:SF9">
    <property type="entry name" value="ANKYRIN REPEAT DOMAIN-CONTAINING PROTEIN 39"/>
    <property type="match status" value="1"/>
</dbReference>
<dbReference type="Pfam" id="PF12796">
    <property type="entry name" value="Ank_2"/>
    <property type="match status" value="1"/>
</dbReference>
<organism evidence="4">
    <name type="scientific">Picea sitchensis</name>
    <name type="common">Sitka spruce</name>
    <name type="synonym">Pinus sitchensis</name>
    <dbReference type="NCBI Taxonomy" id="3332"/>
    <lineage>
        <taxon>Eukaryota</taxon>
        <taxon>Viridiplantae</taxon>
        <taxon>Streptophyta</taxon>
        <taxon>Embryophyta</taxon>
        <taxon>Tracheophyta</taxon>
        <taxon>Spermatophyta</taxon>
        <taxon>Pinopsida</taxon>
        <taxon>Pinidae</taxon>
        <taxon>Conifers I</taxon>
        <taxon>Pinales</taxon>
        <taxon>Pinaceae</taxon>
        <taxon>Picea</taxon>
    </lineage>
</organism>
<dbReference type="Gene3D" id="1.25.40.20">
    <property type="entry name" value="Ankyrin repeat-containing domain"/>
    <property type="match status" value="1"/>
</dbReference>
<dbReference type="SMART" id="SM00248">
    <property type="entry name" value="ANK"/>
    <property type="match status" value="4"/>
</dbReference>
<dbReference type="PANTHER" id="PTHR24171">
    <property type="entry name" value="ANKYRIN REPEAT DOMAIN-CONTAINING PROTEIN 39-RELATED"/>
    <property type="match status" value="1"/>
</dbReference>
<accession>D5A8H2</accession>
<evidence type="ECO:0000313" key="4">
    <source>
        <dbReference type="EMBL" id="ADE75841.1"/>
    </source>
</evidence>